<dbReference type="Gene3D" id="1.10.10.10">
    <property type="entry name" value="Winged helix-like DNA-binding domain superfamily/Winged helix DNA-binding domain"/>
    <property type="match status" value="1"/>
</dbReference>
<organism evidence="6 7">
    <name type="scientific">Emergencia timonensis</name>
    <dbReference type="NCBI Taxonomy" id="1776384"/>
    <lineage>
        <taxon>Bacteria</taxon>
        <taxon>Bacillati</taxon>
        <taxon>Bacillota</taxon>
        <taxon>Clostridia</taxon>
        <taxon>Peptostreptococcales</taxon>
        <taxon>Anaerovoracaceae</taxon>
        <taxon>Emergencia</taxon>
    </lineage>
</organism>
<accession>A0A415DZG0</accession>
<dbReference type="GO" id="GO:0000976">
    <property type="term" value="F:transcription cis-regulatory region binding"/>
    <property type="evidence" value="ECO:0007669"/>
    <property type="project" value="TreeGrafter"/>
</dbReference>
<keyword evidence="3" id="KW-0238">DNA-binding</keyword>
<dbReference type="InterPro" id="IPR036388">
    <property type="entry name" value="WH-like_DNA-bd_sf"/>
</dbReference>
<reference evidence="6 7" key="1">
    <citation type="submission" date="2018-08" db="EMBL/GenBank/DDBJ databases">
        <title>A genome reference for cultivated species of the human gut microbiota.</title>
        <authorList>
            <person name="Zou Y."/>
            <person name="Xue W."/>
            <person name="Luo G."/>
        </authorList>
    </citation>
    <scope>NUCLEOTIDE SEQUENCE [LARGE SCALE GENOMIC DNA]</scope>
    <source>
        <strain evidence="6 7">AM07-24</strain>
    </source>
</reference>
<dbReference type="PANTHER" id="PTHR30126:SF91">
    <property type="entry name" value="LYSR FAMILY TRANSCRIPTIONAL REGULATOR"/>
    <property type="match status" value="1"/>
</dbReference>
<comment type="caution">
    <text evidence="6">The sequence shown here is derived from an EMBL/GenBank/DDBJ whole genome shotgun (WGS) entry which is preliminary data.</text>
</comment>
<keyword evidence="7" id="KW-1185">Reference proteome</keyword>
<keyword evidence="4" id="KW-0804">Transcription</keyword>
<dbReference type="PROSITE" id="PS50931">
    <property type="entry name" value="HTH_LYSR"/>
    <property type="match status" value="1"/>
</dbReference>
<name>A0A415DZG0_9FIRM</name>
<evidence type="ECO:0000313" key="7">
    <source>
        <dbReference type="Proteomes" id="UP000284841"/>
    </source>
</evidence>
<dbReference type="EMBL" id="QRMS01000004">
    <property type="protein sequence ID" value="RHJ86202.1"/>
    <property type="molecule type" value="Genomic_DNA"/>
</dbReference>
<dbReference type="Pfam" id="PF00126">
    <property type="entry name" value="HTH_1"/>
    <property type="match status" value="1"/>
</dbReference>
<dbReference type="FunFam" id="1.10.10.10:FF:000001">
    <property type="entry name" value="LysR family transcriptional regulator"/>
    <property type="match status" value="1"/>
</dbReference>
<dbReference type="PRINTS" id="PR00039">
    <property type="entry name" value="HTHLYSR"/>
</dbReference>
<evidence type="ECO:0000256" key="2">
    <source>
        <dbReference type="ARBA" id="ARBA00023015"/>
    </source>
</evidence>
<evidence type="ECO:0000256" key="1">
    <source>
        <dbReference type="ARBA" id="ARBA00009437"/>
    </source>
</evidence>
<dbReference type="OrthoDB" id="9785745at2"/>
<protein>
    <submittedName>
        <fullName evidence="6">LysR family transcriptional regulator</fullName>
    </submittedName>
</protein>
<dbReference type="PANTHER" id="PTHR30126">
    <property type="entry name" value="HTH-TYPE TRANSCRIPTIONAL REGULATOR"/>
    <property type="match status" value="1"/>
</dbReference>
<evidence type="ECO:0000313" key="6">
    <source>
        <dbReference type="EMBL" id="RHJ86202.1"/>
    </source>
</evidence>
<sequence>MTFRHLEIFKAVVETGSFTKAAKKLFITQSAVSHGIHDLEKMTKTPLFDRLSHRVQITRTGELLLQEAEPLLAAGQALSSRLQTLENTASIHIACNITIANFRLPGLLTDFSKEYPHTSVNVDVVPAATAIDHLVTGKADLALIEGAIPQEPFCSKEMGAYLLKVVCSPDYPLQQTELTLDELCRERLLLREPGSAIRDTLESQLYLAGKTVYPLWCSVNDSALLAAAVAGLGIAILPETYVLEELKKQHLVELFVPGLVLKNNMYAIWHRDKYLSKPLKAFIETCSALR</sequence>
<dbReference type="STRING" id="1776384.GCA_900086585_01755"/>
<dbReference type="Proteomes" id="UP000284841">
    <property type="component" value="Unassembled WGS sequence"/>
</dbReference>
<evidence type="ECO:0000256" key="3">
    <source>
        <dbReference type="ARBA" id="ARBA00023125"/>
    </source>
</evidence>
<proteinExistence type="inferred from homology"/>
<dbReference type="Pfam" id="PF03466">
    <property type="entry name" value="LysR_substrate"/>
    <property type="match status" value="1"/>
</dbReference>
<dbReference type="GO" id="GO:0003700">
    <property type="term" value="F:DNA-binding transcription factor activity"/>
    <property type="evidence" value="ECO:0007669"/>
    <property type="project" value="InterPro"/>
</dbReference>
<dbReference type="InterPro" id="IPR036390">
    <property type="entry name" value="WH_DNA-bd_sf"/>
</dbReference>
<dbReference type="SUPFAM" id="SSF53850">
    <property type="entry name" value="Periplasmic binding protein-like II"/>
    <property type="match status" value="1"/>
</dbReference>
<feature type="domain" description="HTH lysR-type" evidence="5">
    <location>
        <begin position="1"/>
        <end position="58"/>
    </location>
</feature>
<dbReference type="InterPro" id="IPR005119">
    <property type="entry name" value="LysR_subst-bd"/>
</dbReference>
<dbReference type="InterPro" id="IPR000847">
    <property type="entry name" value="LysR_HTH_N"/>
</dbReference>
<comment type="similarity">
    <text evidence="1">Belongs to the LysR transcriptional regulatory family.</text>
</comment>
<dbReference type="Gene3D" id="3.40.190.290">
    <property type="match status" value="1"/>
</dbReference>
<dbReference type="SUPFAM" id="SSF46785">
    <property type="entry name" value="Winged helix' DNA-binding domain"/>
    <property type="match status" value="1"/>
</dbReference>
<evidence type="ECO:0000256" key="4">
    <source>
        <dbReference type="ARBA" id="ARBA00023163"/>
    </source>
</evidence>
<evidence type="ECO:0000259" key="5">
    <source>
        <dbReference type="PROSITE" id="PS50931"/>
    </source>
</evidence>
<dbReference type="AlphaFoldDB" id="A0A415DZG0"/>
<keyword evidence="2" id="KW-0805">Transcription regulation</keyword>
<gene>
    <name evidence="6" type="ORF">DW099_14235</name>
</gene>